<dbReference type="AlphaFoldDB" id="A0A0R1H3E4"/>
<comment type="subcellular location">
    <subcellularLocation>
        <location evidence="1">Cell membrane</location>
        <topology evidence="1">Multi-pass membrane protein</topology>
    </subcellularLocation>
</comment>
<feature type="transmembrane region" description="Helical" evidence="7">
    <location>
        <begin position="154"/>
        <end position="175"/>
    </location>
</feature>
<protein>
    <submittedName>
        <fullName evidence="9">Di-and tricarboxylate transporter</fullName>
    </submittedName>
</protein>
<name>A0A0R1H3E4_9LACO</name>
<comment type="caution">
    <text evidence="9">The sequence shown here is derived from an EMBL/GenBank/DDBJ whole genome shotgun (WGS) entry which is preliminary data.</text>
</comment>
<dbReference type="EMBL" id="AZCV01000002">
    <property type="protein sequence ID" value="KRK38241.1"/>
    <property type="molecule type" value="Genomic_DNA"/>
</dbReference>
<reference evidence="9 10" key="1">
    <citation type="journal article" date="2015" name="Genome Announc.">
        <title>Expanding the biotechnology potential of lactobacilli through comparative genomics of 213 strains and associated genera.</title>
        <authorList>
            <person name="Sun Z."/>
            <person name="Harris H.M."/>
            <person name="McCann A."/>
            <person name="Guo C."/>
            <person name="Argimon S."/>
            <person name="Zhang W."/>
            <person name="Yang X."/>
            <person name="Jeffery I.B."/>
            <person name="Cooney J.C."/>
            <person name="Kagawa T.F."/>
            <person name="Liu W."/>
            <person name="Song Y."/>
            <person name="Salvetti E."/>
            <person name="Wrobel A."/>
            <person name="Rasinkangas P."/>
            <person name="Parkhill J."/>
            <person name="Rea M.C."/>
            <person name="O'Sullivan O."/>
            <person name="Ritari J."/>
            <person name="Douillard F.P."/>
            <person name="Paul Ross R."/>
            <person name="Yang R."/>
            <person name="Briner A.E."/>
            <person name="Felis G.E."/>
            <person name="de Vos W.M."/>
            <person name="Barrangou R."/>
            <person name="Klaenhammer T.R."/>
            <person name="Caufield P.W."/>
            <person name="Cui Y."/>
            <person name="Zhang H."/>
            <person name="O'Toole P.W."/>
        </authorList>
    </citation>
    <scope>NUCLEOTIDE SEQUENCE [LARGE SCALE GENOMIC DNA]</scope>
    <source>
        <strain evidence="9 10">DSM 20534</strain>
    </source>
</reference>
<feature type="transmembrane region" description="Helical" evidence="7">
    <location>
        <begin position="39"/>
        <end position="57"/>
    </location>
</feature>
<dbReference type="InterPro" id="IPR004680">
    <property type="entry name" value="Cit_transptr-like_dom"/>
</dbReference>
<feature type="transmembrane region" description="Helical" evidence="7">
    <location>
        <begin position="347"/>
        <end position="367"/>
    </location>
</feature>
<dbReference type="PANTHER" id="PTHR43302:SF5">
    <property type="entry name" value="TRANSPORTER ARSB-RELATED"/>
    <property type="match status" value="1"/>
</dbReference>
<dbReference type="GO" id="GO:0055085">
    <property type="term" value="P:transmembrane transport"/>
    <property type="evidence" value="ECO:0007669"/>
    <property type="project" value="InterPro"/>
</dbReference>
<feature type="transmembrane region" description="Helical" evidence="7">
    <location>
        <begin position="304"/>
        <end position="326"/>
    </location>
</feature>
<keyword evidence="4 7" id="KW-0812">Transmembrane</keyword>
<keyword evidence="5 7" id="KW-1133">Transmembrane helix</keyword>
<evidence type="ECO:0000313" key="9">
    <source>
        <dbReference type="EMBL" id="KRK38241.1"/>
    </source>
</evidence>
<evidence type="ECO:0000256" key="2">
    <source>
        <dbReference type="ARBA" id="ARBA00022448"/>
    </source>
</evidence>
<feature type="transmembrane region" description="Helical" evidence="7">
    <location>
        <begin position="275"/>
        <end position="298"/>
    </location>
</feature>
<dbReference type="PATRIC" id="fig|1423722.3.peg.1038"/>
<evidence type="ECO:0000259" key="8">
    <source>
        <dbReference type="Pfam" id="PF03600"/>
    </source>
</evidence>
<feature type="transmembrane region" description="Helical" evidence="7">
    <location>
        <begin position="12"/>
        <end position="27"/>
    </location>
</feature>
<keyword evidence="6 7" id="KW-0472">Membrane</keyword>
<evidence type="ECO:0000256" key="6">
    <source>
        <dbReference type="ARBA" id="ARBA00023136"/>
    </source>
</evidence>
<feature type="transmembrane region" description="Helical" evidence="7">
    <location>
        <begin position="196"/>
        <end position="229"/>
    </location>
</feature>
<proteinExistence type="predicted"/>
<gene>
    <name evidence="9" type="ORF">FC62_GL001021</name>
</gene>
<evidence type="ECO:0000256" key="7">
    <source>
        <dbReference type="SAM" id="Phobius"/>
    </source>
</evidence>
<feature type="domain" description="Citrate transporter-like" evidence="8">
    <location>
        <begin position="14"/>
        <end position="295"/>
    </location>
</feature>
<accession>A0A0R1H3E4</accession>
<evidence type="ECO:0000256" key="4">
    <source>
        <dbReference type="ARBA" id="ARBA00022692"/>
    </source>
</evidence>
<evidence type="ECO:0000256" key="3">
    <source>
        <dbReference type="ARBA" id="ARBA00022475"/>
    </source>
</evidence>
<keyword evidence="3" id="KW-1003">Cell membrane</keyword>
<dbReference type="GO" id="GO:0005886">
    <property type="term" value="C:plasma membrane"/>
    <property type="evidence" value="ECO:0007669"/>
    <property type="project" value="UniProtKB-SubCell"/>
</dbReference>
<evidence type="ECO:0000313" key="10">
    <source>
        <dbReference type="Proteomes" id="UP000050909"/>
    </source>
</evidence>
<dbReference type="Proteomes" id="UP000050909">
    <property type="component" value="Unassembled WGS sequence"/>
</dbReference>
<sequence>MTVIKNIAKDRVLQITALLVIISLFLGRQQLTDIHFSTLWSITAMMTLIQIFEYLHVLDFFTYKLTSTAANTRQLSWKFVILALFSGMFLTNDITVLTLVQLYLKIANKYKLPEAVPVTLIGMAANFGSAFTPFGNPHNIFIMDHYLVNGLEFFRWSIPLLAASIILLFIFSLFIKNKPVPTVPVRDIQINLRPTLISVGVALLIFAGVFRVIPSYVGALAAILLAVLFNPRIMLHVDYPIILTFTGFFMIAGIVSRIPFVVAVISHLMYSEVSVYLTSIISSQFMSNVPSTILIGKFSPFAEALFLGSNIGGLGSVIGSMANLLVFKQYANHGRQSRSYFLLRFGLLQFIGLILLTGLGYIILIHLL</sequence>
<evidence type="ECO:0000256" key="5">
    <source>
        <dbReference type="ARBA" id="ARBA00022989"/>
    </source>
</evidence>
<dbReference type="PANTHER" id="PTHR43302">
    <property type="entry name" value="TRANSPORTER ARSB-RELATED"/>
    <property type="match status" value="1"/>
</dbReference>
<dbReference type="RefSeq" id="WP_056945848.1">
    <property type="nucleotide sequence ID" value="NZ_AZCV01000002.1"/>
</dbReference>
<dbReference type="Pfam" id="PF03600">
    <property type="entry name" value="CitMHS"/>
    <property type="match status" value="1"/>
</dbReference>
<keyword evidence="2" id="KW-0813">Transport</keyword>
<organism evidence="9 10">
    <name type="scientific">Amylolactobacillus amylotrophicus DSM 20534</name>
    <dbReference type="NCBI Taxonomy" id="1423722"/>
    <lineage>
        <taxon>Bacteria</taxon>
        <taxon>Bacillati</taxon>
        <taxon>Bacillota</taxon>
        <taxon>Bacilli</taxon>
        <taxon>Lactobacillales</taxon>
        <taxon>Lactobacillaceae</taxon>
        <taxon>Amylolactobacillus</taxon>
    </lineage>
</organism>
<keyword evidence="10" id="KW-1185">Reference proteome</keyword>
<feature type="transmembrane region" description="Helical" evidence="7">
    <location>
        <begin position="77"/>
        <end position="103"/>
    </location>
</feature>
<feature type="transmembrane region" description="Helical" evidence="7">
    <location>
        <begin position="241"/>
        <end position="263"/>
    </location>
</feature>
<evidence type="ECO:0000256" key="1">
    <source>
        <dbReference type="ARBA" id="ARBA00004651"/>
    </source>
</evidence>